<reference evidence="2" key="1">
    <citation type="journal article" date="2019" name="Sci. Rep.">
        <title>Draft genome of Tanacetum cinerariifolium, the natural source of mosquito coil.</title>
        <authorList>
            <person name="Yamashiro T."/>
            <person name="Shiraishi A."/>
            <person name="Satake H."/>
            <person name="Nakayama K."/>
        </authorList>
    </citation>
    <scope>NUCLEOTIDE SEQUENCE</scope>
</reference>
<dbReference type="InterPro" id="IPR013103">
    <property type="entry name" value="RVT_2"/>
</dbReference>
<dbReference type="Pfam" id="PF07727">
    <property type="entry name" value="RVT_2"/>
    <property type="match status" value="1"/>
</dbReference>
<feature type="domain" description="Reverse transcriptase Ty1/copia-type" evidence="1">
    <location>
        <begin position="1"/>
        <end position="114"/>
    </location>
</feature>
<accession>A0A699RW73</accession>
<protein>
    <submittedName>
        <fullName evidence="2">Retrovirus-related Pol polyprotein from transposon TNT 1-94</fullName>
    </submittedName>
</protein>
<dbReference type="EMBL" id="BKCJ011118683">
    <property type="protein sequence ID" value="GFC89027.1"/>
    <property type="molecule type" value="Genomic_DNA"/>
</dbReference>
<organism evidence="2">
    <name type="scientific">Tanacetum cinerariifolium</name>
    <name type="common">Dalmatian daisy</name>
    <name type="synonym">Chrysanthemum cinerariifolium</name>
    <dbReference type="NCBI Taxonomy" id="118510"/>
    <lineage>
        <taxon>Eukaryota</taxon>
        <taxon>Viridiplantae</taxon>
        <taxon>Streptophyta</taxon>
        <taxon>Embryophyta</taxon>
        <taxon>Tracheophyta</taxon>
        <taxon>Spermatophyta</taxon>
        <taxon>Magnoliopsida</taxon>
        <taxon>eudicotyledons</taxon>
        <taxon>Gunneridae</taxon>
        <taxon>Pentapetalae</taxon>
        <taxon>asterids</taxon>
        <taxon>campanulids</taxon>
        <taxon>Asterales</taxon>
        <taxon>Asteraceae</taxon>
        <taxon>Asteroideae</taxon>
        <taxon>Anthemideae</taxon>
        <taxon>Anthemidinae</taxon>
        <taxon>Tanacetum</taxon>
    </lineage>
</organism>
<proteinExistence type="predicted"/>
<dbReference type="InterPro" id="IPR043502">
    <property type="entry name" value="DNA/RNA_pol_sf"/>
</dbReference>
<name>A0A699RW73_TANCI</name>
<comment type="caution">
    <text evidence="2">The sequence shown here is derived from an EMBL/GenBank/DDBJ whole genome shotgun (WGS) entry which is preliminary data.</text>
</comment>
<dbReference type="SUPFAM" id="SSF56672">
    <property type="entry name" value="DNA/RNA polymerases"/>
    <property type="match status" value="1"/>
</dbReference>
<gene>
    <name evidence="2" type="ORF">Tci_860997</name>
</gene>
<evidence type="ECO:0000313" key="2">
    <source>
        <dbReference type="EMBL" id="GFC89027.1"/>
    </source>
</evidence>
<evidence type="ECO:0000259" key="1">
    <source>
        <dbReference type="Pfam" id="PF07727"/>
    </source>
</evidence>
<dbReference type="AlphaFoldDB" id="A0A699RW73"/>
<feature type="non-terminal residue" evidence="2">
    <location>
        <position position="1"/>
    </location>
</feature>
<sequence length="119" mass="13933">RLEAIRIFLAYAAHKNMVVYQMDVKNTFLNGNLRKEVYVSQPDGFVDQDNPNHVYKLKKALYGLKQAPRAWYDMLSSFLISQDFSKGSVDPTLFIHRNDINLFLVQIYVDDIIFCCFYP</sequence>